<comment type="subcellular location">
    <subcellularLocation>
        <location evidence="1">Cytoplasm</location>
    </subcellularLocation>
</comment>
<sequence>MEAGGSFSSFLQRVVDTWRDFTGSPSGGRAAKEADVAPSPRSGSRSYVQEFQSERDFARLLHEGDPVVVAFTIACAHTKVLDKALEDAAKEFDGLIKFMRVECPKYPGFCISRQRRDYPFVEIFHSPKQSQREHMKGAGQQGQGSVTTFSVNVLPYTYDWSAYGFREFFRKSAAVGACSLNFLDDQDIEMVRPAGWDDQANNPASPISEEEVLSALQIILLPQNYPLHVMCNLGRHRTGTVIGCLRKLQRWNLTAIFEEYRRYAGSKVRLLNEQFIELFDTDLVTIPVEHPLWL</sequence>
<protein>
    <recommendedName>
        <fullName evidence="7">Tyrosine specific protein phosphatases domain-containing protein</fullName>
    </recommendedName>
</protein>
<evidence type="ECO:0008006" key="7">
    <source>
        <dbReference type="Google" id="ProtNLM"/>
    </source>
</evidence>
<dbReference type="Gene3D" id="3.90.190.10">
    <property type="entry name" value="Protein tyrosine phosphatase superfamily"/>
    <property type="match status" value="1"/>
</dbReference>
<gene>
    <name evidence="5" type="ORF">CBR_g19745</name>
</gene>
<keyword evidence="3" id="KW-0378">Hydrolase</keyword>
<name>A0A388JU28_CHABU</name>
<evidence type="ECO:0000256" key="3">
    <source>
        <dbReference type="ARBA" id="ARBA00022801"/>
    </source>
</evidence>
<proteinExistence type="predicted"/>
<dbReference type="SUPFAM" id="SSF52799">
    <property type="entry name" value="(Phosphotyrosine protein) phosphatases II"/>
    <property type="match status" value="1"/>
</dbReference>
<dbReference type="Pfam" id="PF03162">
    <property type="entry name" value="Y_phosphatase2"/>
    <property type="match status" value="1"/>
</dbReference>
<evidence type="ECO:0000256" key="2">
    <source>
        <dbReference type="ARBA" id="ARBA00022490"/>
    </source>
</evidence>
<dbReference type="GO" id="GO:0005737">
    <property type="term" value="C:cytoplasm"/>
    <property type="evidence" value="ECO:0007669"/>
    <property type="project" value="UniProtKB-SubCell"/>
</dbReference>
<dbReference type="Proteomes" id="UP000265515">
    <property type="component" value="Unassembled WGS sequence"/>
</dbReference>
<dbReference type="GO" id="GO:0016787">
    <property type="term" value="F:hydrolase activity"/>
    <property type="evidence" value="ECO:0007669"/>
    <property type="project" value="UniProtKB-KW"/>
</dbReference>
<dbReference type="PANTHER" id="PTHR36076">
    <property type="entry name" value="THIOREDOXIN SUPERFAMILY PROTEIN"/>
    <property type="match status" value="1"/>
</dbReference>
<evidence type="ECO:0000256" key="4">
    <source>
        <dbReference type="SAM" id="MobiDB-lite"/>
    </source>
</evidence>
<dbReference type="FunFam" id="3.90.190.10:FF:000035">
    <property type="entry name" value="Tyrosine phosphatase, putative"/>
    <property type="match status" value="1"/>
</dbReference>
<evidence type="ECO:0000256" key="1">
    <source>
        <dbReference type="ARBA" id="ARBA00004496"/>
    </source>
</evidence>
<organism evidence="5 6">
    <name type="scientific">Chara braunii</name>
    <name type="common">Braun's stonewort</name>
    <dbReference type="NCBI Taxonomy" id="69332"/>
    <lineage>
        <taxon>Eukaryota</taxon>
        <taxon>Viridiplantae</taxon>
        <taxon>Streptophyta</taxon>
        <taxon>Charophyceae</taxon>
        <taxon>Charales</taxon>
        <taxon>Characeae</taxon>
        <taxon>Chara</taxon>
    </lineage>
</organism>
<dbReference type="InterPro" id="IPR004861">
    <property type="entry name" value="Siw14-like"/>
</dbReference>
<keyword evidence="2" id="KW-0963">Cytoplasm</keyword>
<dbReference type="PANTHER" id="PTHR36076:SF1">
    <property type="entry name" value="THIOREDOXIN SUPERFAMILY PROTEIN"/>
    <property type="match status" value="1"/>
</dbReference>
<dbReference type="STRING" id="69332.A0A388JU28"/>
<dbReference type="Gene3D" id="3.40.30.10">
    <property type="entry name" value="Glutaredoxin"/>
    <property type="match status" value="1"/>
</dbReference>
<dbReference type="EMBL" id="BFEA01000018">
    <property type="protein sequence ID" value="GBG61212.1"/>
    <property type="molecule type" value="Genomic_DNA"/>
</dbReference>
<dbReference type="OrthoDB" id="2014000at2759"/>
<evidence type="ECO:0000313" key="6">
    <source>
        <dbReference type="Proteomes" id="UP000265515"/>
    </source>
</evidence>
<dbReference type="SUPFAM" id="SSF52833">
    <property type="entry name" value="Thioredoxin-like"/>
    <property type="match status" value="1"/>
</dbReference>
<dbReference type="AlphaFoldDB" id="A0A388JU28"/>
<keyword evidence="6" id="KW-1185">Reference proteome</keyword>
<reference evidence="5 6" key="1">
    <citation type="journal article" date="2018" name="Cell">
        <title>The Chara Genome: Secondary Complexity and Implications for Plant Terrestrialization.</title>
        <authorList>
            <person name="Nishiyama T."/>
            <person name="Sakayama H."/>
            <person name="Vries J.D."/>
            <person name="Buschmann H."/>
            <person name="Saint-Marcoux D."/>
            <person name="Ullrich K.K."/>
            <person name="Haas F.B."/>
            <person name="Vanderstraeten L."/>
            <person name="Becker D."/>
            <person name="Lang D."/>
            <person name="Vosolsobe S."/>
            <person name="Rombauts S."/>
            <person name="Wilhelmsson P.K.I."/>
            <person name="Janitza P."/>
            <person name="Kern R."/>
            <person name="Heyl A."/>
            <person name="Rumpler F."/>
            <person name="Villalobos L.I.A.C."/>
            <person name="Clay J.M."/>
            <person name="Skokan R."/>
            <person name="Toyoda A."/>
            <person name="Suzuki Y."/>
            <person name="Kagoshima H."/>
            <person name="Schijlen E."/>
            <person name="Tajeshwar N."/>
            <person name="Catarino B."/>
            <person name="Hetherington A.J."/>
            <person name="Saltykova A."/>
            <person name="Bonnot C."/>
            <person name="Breuninger H."/>
            <person name="Symeonidi A."/>
            <person name="Radhakrishnan G.V."/>
            <person name="Van Nieuwerburgh F."/>
            <person name="Deforce D."/>
            <person name="Chang C."/>
            <person name="Karol K.G."/>
            <person name="Hedrich R."/>
            <person name="Ulvskov P."/>
            <person name="Glockner G."/>
            <person name="Delwiche C.F."/>
            <person name="Petrasek J."/>
            <person name="Van de Peer Y."/>
            <person name="Friml J."/>
            <person name="Beilby M."/>
            <person name="Dolan L."/>
            <person name="Kohara Y."/>
            <person name="Sugano S."/>
            <person name="Fujiyama A."/>
            <person name="Delaux P.-M."/>
            <person name="Quint M."/>
            <person name="TheiBen G."/>
            <person name="Hagemann M."/>
            <person name="Harholt J."/>
            <person name="Dunand C."/>
            <person name="Zachgo S."/>
            <person name="Langdale J."/>
            <person name="Maumus F."/>
            <person name="Straeten D.V.D."/>
            <person name="Gould S.B."/>
            <person name="Rensing S.A."/>
        </authorList>
    </citation>
    <scope>NUCLEOTIDE SEQUENCE [LARGE SCALE GENOMIC DNA]</scope>
    <source>
        <strain evidence="5 6">S276</strain>
    </source>
</reference>
<dbReference type="InterPro" id="IPR036249">
    <property type="entry name" value="Thioredoxin-like_sf"/>
</dbReference>
<feature type="region of interest" description="Disordered" evidence="4">
    <location>
        <begin position="22"/>
        <end position="45"/>
    </location>
</feature>
<comment type="caution">
    <text evidence="5">The sequence shown here is derived from an EMBL/GenBank/DDBJ whole genome shotgun (WGS) entry which is preliminary data.</text>
</comment>
<evidence type="ECO:0000313" key="5">
    <source>
        <dbReference type="EMBL" id="GBG61212.1"/>
    </source>
</evidence>
<dbReference type="Gramene" id="GBG61212">
    <property type="protein sequence ID" value="GBG61212"/>
    <property type="gene ID" value="CBR_g19745"/>
</dbReference>
<dbReference type="InterPro" id="IPR029021">
    <property type="entry name" value="Prot-tyrosine_phosphatase-like"/>
</dbReference>
<accession>A0A388JU28</accession>